<dbReference type="GO" id="GO:0003677">
    <property type="term" value="F:DNA binding"/>
    <property type="evidence" value="ECO:0007669"/>
    <property type="project" value="InterPro"/>
</dbReference>
<evidence type="ECO:0000313" key="4">
    <source>
        <dbReference type="EMBL" id="CAB4683982.1"/>
    </source>
</evidence>
<keyword evidence="1" id="KW-0540">Nuclease</keyword>
<evidence type="ECO:0000256" key="1">
    <source>
        <dbReference type="ARBA" id="ARBA00022722"/>
    </source>
</evidence>
<evidence type="ECO:0000256" key="2">
    <source>
        <dbReference type="ARBA" id="ARBA00022801"/>
    </source>
</evidence>
<proteinExistence type="predicted"/>
<reference evidence="4" key="1">
    <citation type="submission" date="2020-05" db="EMBL/GenBank/DDBJ databases">
        <authorList>
            <person name="Chiriac C."/>
            <person name="Salcher M."/>
            <person name="Ghai R."/>
            <person name="Kavagutti S V."/>
        </authorList>
    </citation>
    <scope>NUCLEOTIDE SEQUENCE</scope>
</reference>
<accession>A0A6J6NCQ1</accession>
<dbReference type="InterPro" id="IPR036279">
    <property type="entry name" value="5-3_exonuclease_C_sf"/>
</dbReference>
<dbReference type="InterPro" id="IPR002421">
    <property type="entry name" value="5-3_exonuclease"/>
</dbReference>
<dbReference type="Pfam" id="PF01367">
    <property type="entry name" value="5_3_exonuc"/>
    <property type="match status" value="1"/>
</dbReference>
<dbReference type="InterPro" id="IPR020046">
    <property type="entry name" value="5-3_exonucl_a-hlix_arch_N"/>
</dbReference>
<dbReference type="SUPFAM" id="SSF47807">
    <property type="entry name" value="5' to 3' exonuclease, C-terminal subdomain"/>
    <property type="match status" value="1"/>
</dbReference>
<dbReference type="InterPro" id="IPR029060">
    <property type="entry name" value="PIN-like_dom_sf"/>
</dbReference>
<dbReference type="Gene3D" id="1.10.150.20">
    <property type="entry name" value="5' to 3' exonuclease, C-terminal subdomain"/>
    <property type="match status" value="1"/>
</dbReference>
<dbReference type="CDD" id="cd09859">
    <property type="entry name" value="PIN_53EXO"/>
    <property type="match status" value="1"/>
</dbReference>
<dbReference type="InterPro" id="IPR038969">
    <property type="entry name" value="FEN"/>
</dbReference>
<dbReference type="InterPro" id="IPR020045">
    <property type="entry name" value="DNA_polI_H3TH"/>
</dbReference>
<organism evidence="4">
    <name type="scientific">freshwater metagenome</name>
    <dbReference type="NCBI Taxonomy" id="449393"/>
    <lineage>
        <taxon>unclassified sequences</taxon>
        <taxon>metagenomes</taxon>
        <taxon>ecological metagenomes</taxon>
    </lineage>
</organism>
<sequence>MIVHLIDGTYELYRQHFGQAVRHATPPPLSATRGVVTSTLQLLVGGATHVTVSVDHVIESFRNQMYEGYKTSDGMEVDILEQIPIMEDALRALGVPVWPMVKYEADDGLAAGALIASLDERVDQVQMITPDKDLGQCVVGNRVVQYDRRNDLIVNETAIIEKFGVGPASIADWLGLVGDTADGFPGLPGWGAKSATSVLARYLHIGDIPDDEAQWATDGVAVRGAAKLAATLRDQRPMAELFKQVATVVTDVSDDVPLGSVDDWEWRGPTKDLGTIAKQLNMTDLLERTERAMVGRRS</sequence>
<evidence type="ECO:0000259" key="3">
    <source>
        <dbReference type="SMART" id="SM00475"/>
    </source>
</evidence>
<dbReference type="PANTHER" id="PTHR42646:SF2">
    <property type="entry name" value="5'-3' EXONUCLEASE FAMILY PROTEIN"/>
    <property type="match status" value="1"/>
</dbReference>
<dbReference type="GO" id="GO:0008409">
    <property type="term" value="F:5'-3' exonuclease activity"/>
    <property type="evidence" value="ECO:0007669"/>
    <property type="project" value="InterPro"/>
</dbReference>
<dbReference type="PANTHER" id="PTHR42646">
    <property type="entry name" value="FLAP ENDONUCLEASE XNI"/>
    <property type="match status" value="1"/>
</dbReference>
<evidence type="ECO:0000313" key="5">
    <source>
        <dbReference type="EMBL" id="CAB5057523.1"/>
    </source>
</evidence>
<protein>
    <submittedName>
        <fullName evidence="4">Unannotated protein</fullName>
    </submittedName>
</protein>
<dbReference type="CDD" id="cd09898">
    <property type="entry name" value="H3TH_53EXO"/>
    <property type="match status" value="1"/>
</dbReference>
<dbReference type="EMBL" id="CAEZXA010000153">
    <property type="protein sequence ID" value="CAB4683982.1"/>
    <property type="molecule type" value="Genomic_DNA"/>
</dbReference>
<dbReference type="GO" id="GO:0033567">
    <property type="term" value="P:DNA replication, Okazaki fragment processing"/>
    <property type="evidence" value="ECO:0007669"/>
    <property type="project" value="InterPro"/>
</dbReference>
<dbReference type="AlphaFoldDB" id="A0A6J6NCQ1"/>
<dbReference type="Gene3D" id="3.40.50.1010">
    <property type="entry name" value="5'-nuclease"/>
    <property type="match status" value="1"/>
</dbReference>
<dbReference type="SUPFAM" id="SSF88723">
    <property type="entry name" value="PIN domain-like"/>
    <property type="match status" value="1"/>
</dbReference>
<dbReference type="Pfam" id="PF02739">
    <property type="entry name" value="5_3_exonuc_N"/>
    <property type="match status" value="1"/>
</dbReference>
<dbReference type="GO" id="GO:0017108">
    <property type="term" value="F:5'-flap endonuclease activity"/>
    <property type="evidence" value="ECO:0007669"/>
    <property type="project" value="InterPro"/>
</dbReference>
<keyword evidence="2" id="KW-0378">Hydrolase</keyword>
<dbReference type="EMBL" id="CAFBQH010000157">
    <property type="protein sequence ID" value="CAB5057523.1"/>
    <property type="molecule type" value="Genomic_DNA"/>
</dbReference>
<dbReference type="SMART" id="SM00475">
    <property type="entry name" value="53EXOc"/>
    <property type="match status" value="1"/>
</dbReference>
<feature type="domain" description="5'-3' exonuclease" evidence="3">
    <location>
        <begin position="1"/>
        <end position="267"/>
    </location>
</feature>
<name>A0A6J6NCQ1_9ZZZZ</name>
<gene>
    <name evidence="4" type="ORF">UFOPK2334_01356</name>
    <name evidence="5" type="ORF">UFOPK4293_01644</name>
</gene>